<accession>A0A0C2W0Z0</accession>
<reference evidence="1 2" key="1">
    <citation type="submission" date="2014-04" db="EMBL/GenBank/DDBJ databases">
        <title>Evolutionary Origins and Diversification of the Mycorrhizal Mutualists.</title>
        <authorList>
            <consortium name="DOE Joint Genome Institute"/>
            <consortium name="Mycorrhizal Genomics Consortium"/>
            <person name="Kohler A."/>
            <person name="Kuo A."/>
            <person name="Nagy L.G."/>
            <person name="Floudas D."/>
            <person name="Copeland A."/>
            <person name="Barry K.W."/>
            <person name="Cichocki N."/>
            <person name="Veneault-Fourrey C."/>
            <person name="LaButti K."/>
            <person name="Lindquist E.A."/>
            <person name="Lipzen A."/>
            <person name="Lundell T."/>
            <person name="Morin E."/>
            <person name="Murat C."/>
            <person name="Riley R."/>
            <person name="Ohm R."/>
            <person name="Sun H."/>
            <person name="Tunlid A."/>
            <person name="Henrissat B."/>
            <person name="Grigoriev I.V."/>
            <person name="Hibbett D.S."/>
            <person name="Martin F."/>
        </authorList>
    </citation>
    <scope>NUCLEOTIDE SEQUENCE [LARGE SCALE GENOMIC DNA]</scope>
    <source>
        <strain evidence="1 2">Koide BX008</strain>
    </source>
</reference>
<organism evidence="1 2">
    <name type="scientific">Amanita muscaria (strain Koide BX008)</name>
    <dbReference type="NCBI Taxonomy" id="946122"/>
    <lineage>
        <taxon>Eukaryota</taxon>
        <taxon>Fungi</taxon>
        <taxon>Dikarya</taxon>
        <taxon>Basidiomycota</taxon>
        <taxon>Agaricomycotina</taxon>
        <taxon>Agaricomycetes</taxon>
        <taxon>Agaricomycetidae</taxon>
        <taxon>Agaricales</taxon>
        <taxon>Pluteineae</taxon>
        <taxon>Amanitaceae</taxon>
        <taxon>Amanita</taxon>
    </lineage>
</organism>
<evidence type="ECO:0000313" key="1">
    <source>
        <dbReference type="EMBL" id="KIL54782.1"/>
    </source>
</evidence>
<gene>
    <name evidence="1" type="ORF">M378DRAFT_18559</name>
</gene>
<evidence type="ECO:0000313" key="2">
    <source>
        <dbReference type="Proteomes" id="UP000054549"/>
    </source>
</evidence>
<keyword evidence="2" id="KW-1185">Reference proteome</keyword>
<dbReference type="EMBL" id="KN818634">
    <property type="protein sequence ID" value="KIL54782.1"/>
    <property type="molecule type" value="Genomic_DNA"/>
</dbReference>
<dbReference type="HOGENOM" id="CLU_2333188_0_0_1"/>
<proteinExistence type="predicted"/>
<protein>
    <submittedName>
        <fullName evidence="1">Uncharacterized protein</fullName>
    </submittedName>
</protein>
<dbReference type="InParanoid" id="A0A0C2W0Z0"/>
<dbReference type="AlphaFoldDB" id="A0A0C2W0Z0"/>
<sequence>MTSGSGKEKAKRRSGLDKRDECFGRKLIPDVEWACSHSPSPSAPSRVPKCHYVGARRTRRDIGQEERFACRDKRRELDVEKQGMLCVEGQGPAPMSVG</sequence>
<dbReference type="Proteomes" id="UP000054549">
    <property type="component" value="Unassembled WGS sequence"/>
</dbReference>
<name>A0A0C2W0Z0_AMAMK</name>